<dbReference type="InterPro" id="IPR013324">
    <property type="entry name" value="RNA_pol_sigma_r3/r4-like"/>
</dbReference>
<sequence length="187" mass="21907">MRLDEEKGDLIKFCADLSDEEFILLFRQYLPLVRRIWQHYYVPGLELADWEQEAQLVLIKVIRSYTGTNDSQFGGFYKQSLVNKILDLYRARQARKRIPAGKVAPLNDDFAEILNDPHQIQPEDTIYCHYCIRKLMQSCSAFERTVLISYQKGYSTNELAAVLNCSKRQVQSAMSRSRQKLLHILKR</sequence>
<dbReference type="InterPro" id="IPR053812">
    <property type="entry name" value="HTH_Sigma70_ECF-like"/>
</dbReference>
<evidence type="ECO:0000259" key="6">
    <source>
        <dbReference type="Pfam" id="PF07638"/>
    </source>
</evidence>
<dbReference type="SUPFAM" id="SSF88659">
    <property type="entry name" value="Sigma3 and sigma4 domains of RNA polymerase sigma factors"/>
    <property type="match status" value="1"/>
</dbReference>
<dbReference type="GO" id="GO:0006352">
    <property type="term" value="P:DNA-templated transcription initiation"/>
    <property type="evidence" value="ECO:0007669"/>
    <property type="project" value="InterPro"/>
</dbReference>
<evidence type="ECO:0000313" key="7">
    <source>
        <dbReference type="EMBL" id="KRM29628.1"/>
    </source>
</evidence>
<keyword evidence="8" id="KW-1185">Reference proteome</keyword>
<protein>
    <recommendedName>
        <fullName evidence="6">RNA polymerase sigma-70 ECF-like HTH domain-containing protein</fullName>
    </recommendedName>
</protein>
<dbReference type="GO" id="GO:0016987">
    <property type="term" value="F:sigma factor activity"/>
    <property type="evidence" value="ECO:0007669"/>
    <property type="project" value="UniProtKB-KW"/>
</dbReference>
<dbReference type="OrthoDB" id="1767844at2"/>
<evidence type="ECO:0000313" key="8">
    <source>
        <dbReference type="Proteomes" id="UP000051412"/>
    </source>
</evidence>
<dbReference type="RefSeq" id="WP_047769186.1">
    <property type="nucleotide sequence ID" value="NZ_AZGM01000022.1"/>
</dbReference>
<dbReference type="InterPro" id="IPR013325">
    <property type="entry name" value="RNA_pol_sigma_r2"/>
</dbReference>
<dbReference type="Gene3D" id="1.10.1740.10">
    <property type="match status" value="1"/>
</dbReference>
<dbReference type="InterPro" id="IPR014284">
    <property type="entry name" value="RNA_pol_sigma-70_dom"/>
</dbReference>
<organism evidence="7 8">
    <name type="scientific">Limosilactobacillus panis DSM 6035</name>
    <dbReference type="NCBI Taxonomy" id="1423782"/>
    <lineage>
        <taxon>Bacteria</taxon>
        <taxon>Bacillati</taxon>
        <taxon>Bacillota</taxon>
        <taxon>Bacilli</taxon>
        <taxon>Lactobacillales</taxon>
        <taxon>Lactobacillaceae</taxon>
        <taxon>Limosilactobacillus</taxon>
    </lineage>
</organism>
<evidence type="ECO:0000256" key="3">
    <source>
        <dbReference type="ARBA" id="ARBA00023082"/>
    </source>
</evidence>
<comment type="similarity">
    <text evidence="1">Belongs to the sigma-70 factor family. ECF subfamily.</text>
</comment>
<evidence type="ECO:0000256" key="5">
    <source>
        <dbReference type="ARBA" id="ARBA00023163"/>
    </source>
</evidence>
<accession>A0A0R1XSR1</accession>
<name>A0A0R1XSR1_9LACO</name>
<dbReference type="PANTHER" id="PTHR43133:SF8">
    <property type="entry name" value="RNA POLYMERASE SIGMA FACTOR HI_1459-RELATED"/>
    <property type="match status" value="1"/>
</dbReference>
<dbReference type="SUPFAM" id="SSF88946">
    <property type="entry name" value="Sigma2 domain of RNA polymerase sigma factors"/>
    <property type="match status" value="1"/>
</dbReference>
<dbReference type="EMBL" id="AZGM01000022">
    <property type="protein sequence ID" value="KRM29628.1"/>
    <property type="molecule type" value="Genomic_DNA"/>
</dbReference>
<dbReference type="NCBIfam" id="TIGR02937">
    <property type="entry name" value="sigma70-ECF"/>
    <property type="match status" value="1"/>
</dbReference>
<dbReference type="GO" id="GO:0003677">
    <property type="term" value="F:DNA binding"/>
    <property type="evidence" value="ECO:0007669"/>
    <property type="project" value="UniProtKB-KW"/>
</dbReference>
<evidence type="ECO:0000256" key="4">
    <source>
        <dbReference type="ARBA" id="ARBA00023125"/>
    </source>
</evidence>
<dbReference type="InterPro" id="IPR039425">
    <property type="entry name" value="RNA_pol_sigma-70-like"/>
</dbReference>
<evidence type="ECO:0000256" key="2">
    <source>
        <dbReference type="ARBA" id="ARBA00023015"/>
    </source>
</evidence>
<dbReference type="STRING" id="1423782.FD32_GL001388"/>
<dbReference type="PANTHER" id="PTHR43133">
    <property type="entry name" value="RNA POLYMERASE ECF-TYPE SIGMA FACTO"/>
    <property type="match status" value="1"/>
</dbReference>
<keyword evidence="5" id="KW-0804">Transcription</keyword>
<keyword evidence="3" id="KW-0731">Sigma factor</keyword>
<feature type="domain" description="RNA polymerase sigma-70 ECF-like HTH" evidence="6">
    <location>
        <begin position="83"/>
        <end position="181"/>
    </location>
</feature>
<evidence type="ECO:0000256" key="1">
    <source>
        <dbReference type="ARBA" id="ARBA00010641"/>
    </source>
</evidence>
<dbReference type="Pfam" id="PF07638">
    <property type="entry name" value="Sigma70_ECF"/>
    <property type="match status" value="1"/>
</dbReference>
<dbReference type="PATRIC" id="fig|1423782.4.peg.1446"/>
<proteinExistence type="inferred from homology"/>
<keyword evidence="4" id="KW-0238">DNA-binding</keyword>
<dbReference type="InterPro" id="IPR036388">
    <property type="entry name" value="WH-like_DNA-bd_sf"/>
</dbReference>
<keyword evidence="2" id="KW-0805">Transcription regulation</keyword>
<gene>
    <name evidence="7" type="ORF">FD32_GL001388</name>
</gene>
<reference evidence="7 8" key="1">
    <citation type="journal article" date="2015" name="Genome Announc.">
        <title>Expanding the biotechnology potential of lactobacilli through comparative genomics of 213 strains and associated genera.</title>
        <authorList>
            <person name="Sun Z."/>
            <person name="Harris H.M."/>
            <person name="McCann A."/>
            <person name="Guo C."/>
            <person name="Argimon S."/>
            <person name="Zhang W."/>
            <person name="Yang X."/>
            <person name="Jeffery I.B."/>
            <person name="Cooney J.C."/>
            <person name="Kagawa T.F."/>
            <person name="Liu W."/>
            <person name="Song Y."/>
            <person name="Salvetti E."/>
            <person name="Wrobel A."/>
            <person name="Rasinkangas P."/>
            <person name="Parkhill J."/>
            <person name="Rea M.C."/>
            <person name="O'Sullivan O."/>
            <person name="Ritari J."/>
            <person name="Douillard F.P."/>
            <person name="Paul Ross R."/>
            <person name="Yang R."/>
            <person name="Briner A.E."/>
            <person name="Felis G.E."/>
            <person name="de Vos W.M."/>
            <person name="Barrangou R."/>
            <person name="Klaenhammer T.R."/>
            <person name="Caufield P.W."/>
            <person name="Cui Y."/>
            <person name="Zhang H."/>
            <person name="O'Toole P.W."/>
        </authorList>
    </citation>
    <scope>NUCLEOTIDE SEQUENCE [LARGE SCALE GENOMIC DNA]</scope>
    <source>
        <strain evidence="7 8">DSM 6035</strain>
    </source>
</reference>
<dbReference type="AlphaFoldDB" id="A0A0R1XSR1"/>
<dbReference type="Proteomes" id="UP000051412">
    <property type="component" value="Unassembled WGS sequence"/>
</dbReference>
<comment type="caution">
    <text evidence="7">The sequence shown here is derived from an EMBL/GenBank/DDBJ whole genome shotgun (WGS) entry which is preliminary data.</text>
</comment>
<dbReference type="Gene3D" id="1.10.10.10">
    <property type="entry name" value="Winged helix-like DNA-binding domain superfamily/Winged helix DNA-binding domain"/>
    <property type="match status" value="1"/>
</dbReference>